<organism evidence="1">
    <name type="scientific">marine sediment metagenome</name>
    <dbReference type="NCBI Taxonomy" id="412755"/>
    <lineage>
        <taxon>unclassified sequences</taxon>
        <taxon>metagenomes</taxon>
        <taxon>ecological metagenomes</taxon>
    </lineage>
</organism>
<evidence type="ECO:0000313" key="1">
    <source>
        <dbReference type="EMBL" id="GAH86953.1"/>
    </source>
</evidence>
<protein>
    <submittedName>
        <fullName evidence="1">Uncharacterized protein</fullName>
    </submittedName>
</protein>
<accession>X1KYF2</accession>
<proteinExistence type="predicted"/>
<dbReference type="AlphaFoldDB" id="X1KYF2"/>
<gene>
    <name evidence="1" type="ORF">S03H2_65467</name>
</gene>
<name>X1KYF2_9ZZZZ</name>
<feature type="non-terminal residue" evidence="1">
    <location>
        <position position="76"/>
    </location>
</feature>
<sequence>MVKIRNYGVGTGYSSSGVLNPQTEFEHDEKIYAVHVWDEVFSGASFRIDFQRKVSGLWKTEVSKFWQNPNYTSIYQ</sequence>
<reference evidence="1" key="1">
    <citation type="journal article" date="2014" name="Front. Microbiol.">
        <title>High frequency of phylogenetically diverse reductive dehalogenase-homologous genes in deep subseafloor sedimentary metagenomes.</title>
        <authorList>
            <person name="Kawai M."/>
            <person name="Futagami T."/>
            <person name="Toyoda A."/>
            <person name="Takaki Y."/>
            <person name="Nishi S."/>
            <person name="Hori S."/>
            <person name="Arai W."/>
            <person name="Tsubouchi T."/>
            <person name="Morono Y."/>
            <person name="Uchiyama I."/>
            <person name="Ito T."/>
            <person name="Fujiyama A."/>
            <person name="Inagaki F."/>
            <person name="Takami H."/>
        </authorList>
    </citation>
    <scope>NUCLEOTIDE SEQUENCE</scope>
    <source>
        <strain evidence="1">Expedition CK06-06</strain>
    </source>
</reference>
<dbReference type="EMBL" id="BARU01042628">
    <property type="protein sequence ID" value="GAH86953.1"/>
    <property type="molecule type" value="Genomic_DNA"/>
</dbReference>
<comment type="caution">
    <text evidence="1">The sequence shown here is derived from an EMBL/GenBank/DDBJ whole genome shotgun (WGS) entry which is preliminary data.</text>
</comment>